<dbReference type="EMBL" id="ML995482">
    <property type="protein sequence ID" value="KAF2143131.1"/>
    <property type="molecule type" value="Genomic_DNA"/>
</dbReference>
<accession>A0A6A6BKN0</accession>
<dbReference type="Proteomes" id="UP000799438">
    <property type="component" value="Unassembled WGS sequence"/>
</dbReference>
<feature type="compositionally biased region" description="Acidic residues" evidence="1">
    <location>
        <begin position="196"/>
        <end position="205"/>
    </location>
</feature>
<dbReference type="GeneID" id="54299459"/>
<name>A0A6A6BKN0_9PEZI</name>
<dbReference type="RefSeq" id="XP_033398843.1">
    <property type="nucleotide sequence ID" value="XM_033541962.1"/>
</dbReference>
<dbReference type="AlphaFoldDB" id="A0A6A6BKN0"/>
<reference evidence="2" key="1">
    <citation type="journal article" date="2020" name="Stud. Mycol.">
        <title>101 Dothideomycetes genomes: a test case for predicting lifestyles and emergence of pathogens.</title>
        <authorList>
            <person name="Haridas S."/>
            <person name="Albert R."/>
            <person name="Binder M."/>
            <person name="Bloem J."/>
            <person name="Labutti K."/>
            <person name="Salamov A."/>
            <person name="Andreopoulos B."/>
            <person name="Baker S."/>
            <person name="Barry K."/>
            <person name="Bills G."/>
            <person name="Bluhm B."/>
            <person name="Cannon C."/>
            <person name="Castanera R."/>
            <person name="Culley D."/>
            <person name="Daum C."/>
            <person name="Ezra D."/>
            <person name="Gonzalez J."/>
            <person name="Henrissat B."/>
            <person name="Kuo A."/>
            <person name="Liang C."/>
            <person name="Lipzen A."/>
            <person name="Lutzoni F."/>
            <person name="Magnuson J."/>
            <person name="Mondo S."/>
            <person name="Nolan M."/>
            <person name="Ohm R."/>
            <person name="Pangilinan J."/>
            <person name="Park H.-J."/>
            <person name="Ramirez L."/>
            <person name="Alfaro M."/>
            <person name="Sun H."/>
            <person name="Tritt A."/>
            <person name="Yoshinaga Y."/>
            <person name="Zwiers L.-H."/>
            <person name="Turgeon B."/>
            <person name="Goodwin S."/>
            <person name="Spatafora J."/>
            <person name="Crous P."/>
            <person name="Grigoriev I."/>
        </authorList>
    </citation>
    <scope>NUCLEOTIDE SEQUENCE</scope>
    <source>
        <strain evidence="2">CBS 121167</strain>
    </source>
</reference>
<feature type="compositionally biased region" description="Basic and acidic residues" evidence="1">
    <location>
        <begin position="162"/>
        <end position="176"/>
    </location>
</feature>
<feature type="region of interest" description="Disordered" evidence="1">
    <location>
        <begin position="140"/>
        <end position="205"/>
    </location>
</feature>
<evidence type="ECO:0000256" key="1">
    <source>
        <dbReference type="SAM" id="MobiDB-lite"/>
    </source>
</evidence>
<sequence>MAAIAAAEAATSATETRNLRVFGTIQTLDRGYMRHHHHDLLLWDETEWQLAGQIGANGYVMALWIIHTNVVNGESNGLGETPTPPRPQMRRIANVRGLADCKRDMRLQWTEGKIRILSIAPVYALSARNVEEDAAANEAAIRVMDPSESETDTDTASEIAPEEDHAAASDNDKGTQTEDAVDDLAEDKPVITDTAVDADVEDGPADDLNRFFPMPGHFALMYNGFS</sequence>
<evidence type="ECO:0000313" key="2">
    <source>
        <dbReference type="EMBL" id="KAF2143131.1"/>
    </source>
</evidence>
<keyword evidence="3" id="KW-1185">Reference proteome</keyword>
<protein>
    <submittedName>
        <fullName evidence="2">Uncharacterized protein</fullName>
    </submittedName>
</protein>
<evidence type="ECO:0000313" key="3">
    <source>
        <dbReference type="Proteomes" id="UP000799438"/>
    </source>
</evidence>
<proteinExistence type="predicted"/>
<organism evidence="2 3">
    <name type="scientific">Aplosporella prunicola CBS 121167</name>
    <dbReference type="NCBI Taxonomy" id="1176127"/>
    <lineage>
        <taxon>Eukaryota</taxon>
        <taxon>Fungi</taxon>
        <taxon>Dikarya</taxon>
        <taxon>Ascomycota</taxon>
        <taxon>Pezizomycotina</taxon>
        <taxon>Dothideomycetes</taxon>
        <taxon>Dothideomycetes incertae sedis</taxon>
        <taxon>Botryosphaeriales</taxon>
        <taxon>Aplosporellaceae</taxon>
        <taxon>Aplosporella</taxon>
    </lineage>
</organism>
<gene>
    <name evidence="2" type="ORF">K452DRAFT_296921</name>
</gene>